<feature type="binding site" evidence="10">
    <location>
        <position position="72"/>
    </location>
    <ligand>
        <name>Mg(2+)</name>
        <dbReference type="ChEBI" id="CHEBI:18420"/>
    </ligand>
</feature>
<evidence type="ECO:0000256" key="2">
    <source>
        <dbReference type="ARBA" id="ARBA00005165"/>
    </source>
</evidence>
<comment type="pathway">
    <text evidence="2 10 12">Cofactor biosynthesis; thiamine diphosphate biosynthesis; thiamine phosphate from 4-amino-2-methyl-5-diphosphomethylpyrimidine and 4-methyl-5-(2-phosphoethyl)-thiazole: step 1/1.</text>
</comment>
<protein>
    <recommendedName>
        <fullName evidence="10">Thiamine-phosphate synthase</fullName>
        <shortName evidence="10">TP synthase</shortName>
        <shortName evidence="10">TPS</shortName>
        <ecNumber evidence="10">2.5.1.3</ecNumber>
    </recommendedName>
    <alternativeName>
        <fullName evidence="10">Thiamine-phosphate pyrophosphorylase</fullName>
        <shortName evidence="10">TMP pyrophosphorylase</shortName>
        <shortName evidence="10">TMP-PPase</shortName>
    </alternativeName>
</protein>
<dbReference type="InterPro" id="IPR036206">
    <property type="entry name" value="ThiamineP_synth_sf"/>
</dbReference>
<evidence type="ECO:0000259" key="13">
    <source>
        <dbReference type="Pfam" id="PF02581"/>
    </source>
</evidence>
<evidence type="ECO:0000313" key="14">
    <source>
        <dbReference type="EMBL" id="MCG9026188.1"/>
    </source>
</evidence>
<dbReference type="HAMAP" id="MF_00097">
    <property type="entry name" value="TMP_synthase"/>
    <property type="match status" value="1"/>
</dbReference>
<feature type="binding site" evidence="10">
    <location>
        <position position="110"/>
    </location>
    <ligand>
        <name>4-amino-2-methyl-5-(diphosphooxymethyl)pyrimidine</name>
        <dbReference type="ChEBI" id="CHEBI:57841"/>
    </ligand>
</feature>
<comment type="catalytic activity">
    <reaction evidence="7 10 11">
        <text>4-methyl-5-(2-phosphooxyethyl)-thiazole + 4-amino-2-methyl-5-(diphosphooxymethyl)pyrimidine + H(+) = thiamine phosphate + diphosphate</text>
        <dbReference type="Rhea" id="RHEA:22328"/>
        <dbReference type="ChEBI" id="CHEBI:15378"/>
        <dbReference type="ChEBI" id="CHEBI:33019"/>
        <dbReference type="ChEBI" id="CHEBI:37575"/>
        <dbReference type="ChEBI" id="CHEBI:57841"/>
        <dbReference type="ChEBI" id="CHEBI:58296"/>
        <dbReference type="EC" id="2.5.1.3"/>
    </reaction>
</comment>
<feature type="binding site" evidence="10">
    <location>
        <position position="166"/>
    </location>
    <ligand>
        <name>2-[(2R,5Z)-2-carboxy-4-methylthiazol-5(2H)-ylidene]ethyl phosphate</name>
        <dbReference type="ChEBI" id="CHEBI:62899"/>
    </ligand>
</feature>
<dbReference type="InterPro" id="IPR034291">
    <property type="entry name" value="TMP_synthase"/>
</dbReference>
<comment type="function">
    <text evidence="1 10">Condenses 4-methyl-5-(beta-hydroxyethyl)thiazole monophosphate (THZ-P) and 2-methyl-4-amino-5-hydroxymethyl pyrimidine pyrophosphate (HMP-PP) to form thiamine monophosphate (TMP).</text>
</comment>
<evidence type="ECO:0000256" key="10">
    <source>
        <dbReference type="HAMAP-Rule" id="MF_00097"/>
    </source>
</evidence>
<dbReference type="Proteomes" id="UP001200247">
    <property type="component" value="Unassembled WGS sequence"/>
</dbReference>
<dbReference type="Gene3D" id="3.20.20.70">
    <property type="entry name" value="Aldolase class I"/>
    <property type="match status" value="1"/>
</dbReference>
<feature type="domain" description="Thiamine phosphate synthase/TenI" evidence="13">
    <location>
        <begin position="8"/>
        <end position="189"/>
    </location>
</feature>
<proteinExistence type="inferred from homology"/>
<comment type="catalytic activity">
    <reaction evidence="8 10 11">
        <text>2-(2-carboxy-4-methylthiazol-5-yl)ethyl phosphate + 4-amino-2-methyl-5-(diphosphooxymethyl)pyrimidine + 2 H(+) = thiamine phosphate + CO2 + diphosphate</text>
        <dbReference type="Rhea" id="RHEA:47848"/>
        <dbReference type="ChEBI" id="CHEBI:15378"/>
        <dbReference type="ChEBI" id="CHEBI:16526"/>
        <dbReference type="ChEBI" id="CHEBI:33019"/>
        <dbReference type="ChEBI" id="CHEBI:37575"/>
        <dbReference type="ChEBI" id="CHEBI:57841"/>
        <dbReference type="ChEBI" id="CHEBI:62890"/>
        <dbReference type="EC" id="2.5.1.3"/>
    </reaction>
</comment>
<evidence type="ECO:0000256" key="3">
    <source>
        <dbReference type="ARBA" id="ARBA00022679"/>
    </source>
</evidence>
<feature type="binding site" evidence="10">
    <location>
        <position position="91"/>
    </location>
    <ligand>
        <name>Mg(2+)</name>
        <dbReference type="ChEBI" id="CHEBI:18420"/>
    </ligand>
</feature>
<dbReference type="EMBL" id="JAJAXM010000016">
    <property type="protein sequence ID" value="MCG9026188.1"/>
    <property type="molecule type" value="Genomic_DNA"/>
</dbReference>
<dbReference type="RefSeq" id="WP_239894064.1">
    <property type="nucleotide sequence ID" value="NZ_JAJAXM010000016.1"/>
</dbReference>
<dbReference type="GO" id="GO:0000287">
    <property type="term" value="F:magnesium ion binding"/>
    <property type="evidence" value="ECO:0007669"/>
    <property type="project" value="UniProtKB-UniRule"/>
</dbReference>
<keyword evidence="3 10" id="KW-0808">Transferase</keyword>
<evidence type="ECO:0000313" key="15">
    <source>
        <dbReference type="Proteomes" id="UP001200247"/>
    </source>
</evidence>
<comment type="similarity">
    <text evidence="10 11">Belongs to the thiamine-phosphate synthase family.</text>
</comment>
<name>A0ABD4SRF1_9NEIS</name>
<feature type="binding site" evidence="10">
    <location>
        <position position="138"/>
    </location>
    <ligand>
        <name>4-amino-2-methyl-5-(diphosphooxymethyl)pyrimidine</name>
        <dbReference type="ChEBI" id="CHEBI:57841"/>
    </ligand>
</feature>
<keyword evidence="4 10" id="KW-0479">Metal-binding</keyword>
<sequence length="210" mass="21158">MKMIDYSVYLVLDPDLCGGLDGMLRVTEAAMAGGAGVVQLRAPQWKKRQWLDAARALQLLCRQGGAVFVVNDQVDVALAVGADGVHVGQQDLPVAVVRELMGPQALIGLSVNHAGQLAAVPPEADYLGLGPVFATSTKKDAAPVLGLAQLAGLAAATSLPTVGIGGIAPANAGSVFAAGVDGVAVVSAICTAADPAAVTRELYALKGHTA</sequence>
<evidence type="ECO:0000256" key="11">
    <source>
        <dbReference type="RuleBase" id="RU003826"/>
    </source>
</evidence>
<dbReference type="GO" id="GO:0009229">
    <property type="term" value="P:thiamine diphosphate biosynthetic process"/>
    <property type="evidence" value="ECO:0007669"/>
    <property type="project" value="UniProtKB-UniRule"/>
</dbReference>
<dbReference type="PANTHER" id="PTHR20857:SF15">
    <property type="entry name" value="THIAMINE-PHOSPHATE SYNTHASE"/>
    <property type="match status" value="1"/>
</dbReference>
<evidence type="ECO:0000256" key="6">
    <source>
        <dbReference type="ARBA" id="ARBA00022977"/>
    </source>
</evidence>
<evidence type="ECO:0000256" key="1">
    <source>
        <dbReference type="ARBA" id="ARBA00003814"/>
    </source>
</evidence>
<dbReference type="InterPro" id="IPR013785">
    <property type="entry name" value="Aldolase_TIM"/>
</dbReference>
<dbReference type="FunFam" id="3.20.20.70:FF:000096">
    <property type="entry name" value="Thiamine-phosphate synthase"/>
    <property type="match status" value="1"/>
</dbReference>
<evidence type="ECO:0000256" key="4">
    <source>
        <dbReference type="ARBA" id="ARBA00022723"/>
    </source>
</evidence>
<evidence type="ECO:0000256" key="12">
    <source>
        <dbReference type="RuleBase" id="RU004253"/>
    </source>
</evidence>
<comment type="catalytic activity">
    <reaction evidence="9 10 11">
        <text>2-[(2R,5Z)-2-carboxy-4-methylthiazol-5(2H)-ylidene]ethyl phosphate + 4-amino-2-methyl-5-(diphosphooxymethyl)pyrimidine + 2 H(+) = thiamine phosphate + CO2 + diphosphate</text>
        <dbReference type="Rhea" id="RHEA:47844"/>
        <dbReference type="ChEBI" id="CHEBI:15378"/>
        <dbReference type="ChEBI" id="CHEBI:16526"/>
        <dbReference type="ChEBI" id="CHEBI:33019"/>
        <dbReference type="ChEBI" id="CHEBI:37575"/>
        <dbReference type="ChEBI" id="CHEBI:57841"/>
        <dbReference type="ChEBI" id="CHEBI:62899"/>
        <dbReference type="EC" id="2.5.1.3"/>
    </reaction>
</comment>
<dbReference type="SUPFAM" id="SSF51391">
    <property type="entry name" value="Thiamin phosphate synthase"/>
    <property type="match status" value="1"/>
</dbReference>
<comment type="caution">
    <text evidence="10">Lacks conserved residue(s) required for the propagation of feature annotation.</text>
</comment>
<accession>A0ABD4SRF1</accession>
<evidence type="ECO:0000256" key="5">
    <source>
        <dbReference type="ARBA" id="ARBA00022842"/>
    </source>
</evidence>
<dbReference type="InterPro" id="IPR022998">
    <property type="entry name" value="ThiamineP_synth_TenI"/>
</dbReference>
<evidence type="ECO:0000256" key="8">
    <source>
        <dbReference type="ARBA" id="ARBA00047851"/>
    </source>
</evidence>
<dbReference type="CDD" id="cd00564">
    <property type="entry name" value="TMP_TenI"/>
    <property type="match status" value="1"/>
</dbReference>
<dbReference type="PANTHER" id="PTHR20857">
    <property type="entry name" value="THIAMINE-PHOSPHATE PYROPHOSPHORYLASE"/>
    <property type="match status" value="1"/>
</dbReference>
<feature type="binding site" evidence="10">
    <location>
        <position position="71"/>
    </location>
    <ligand>
        <name>4-amino-2-methyl-5-(diphosphooxymethyl)pyrimidine</name>
        <dbReference type="ChEBI" id="CHEBI:57841"/>
    </ligand>
</feature>
<feature type="binding site" evidence="10">
    <location>
        <begin position="135"/>
        <end position="137"/>
    </location>
    <ligand>
        <name>2-[(2R,5Z)-2-carboxy-4-methylthiazol-5(2H)-ylidene]ethyl phosphate</name>
        <dbReference type="ChEBI" id="CHEBI:62899"/>
    </ligand>
</feature>
<dbReference type="Pfam" id="PF02581">
    <property type="entry name" value="TMP-TENI"/>
    <property type="match status" value="1"/>
</dbReference>
<dbReference type="NCBIfam" id="TIGR00693">
    <property type="entry name" value="thiE"/>
    <property type="match status" value="1"/>
</dbReference>
<comment type="caution">
    <text evidence="14">The sequence shown here is derived from an EMBL/GenBank/DDBJ whole genome shotgun (WGS) entry which is preliminary data.</text>
</comment>
<dbReference type="GO" id="GO:0004789">
    <property type="term" value="F:thiamine-phosphate diphosphorylase activity"/>
    <property type="evidence" value="ECO:0007669"/>
    <property type="project" value="UniProtKB-UniRule"/>
</dbReference>
<evidence type="ECO:0000256" key="7">
    <source>
        <dbReference type="ARBA" id="ARBA00047334"/>
    </source>
</evidence>
<reference evidence="14 15" key="1">
    <citation type="submission" date="2021-10" db="EMBL/GenBank/DDBJ databases">
        <title>Whole-genome sequencing analysis of Laribacter hongkongensis: virulence gene profiles, carbohydrate-active enzyme prediction, and antimicrobial resistance characterization.</title>
        <authorList>
            <person name="Yuan P."/>
            <person name="Zhan Y."/>
            <person name="Chen D."/>
        </authorList>
    </citation>
    <scope>NUCLEOTIDE SEQUENCE [LARGE SCALE GENOMIC DNA]</scope>
    <source>
        <strain evidence="14 15">W67</strain>
    </source>
</reference>
<evidence type="ECO:0000256" key="9">
    <source>
        <dbReference type="ARBA" id="ARBA00047883"/>
    </source>
</evidence>
<gene>
    <name evidence="10 14" type="primary">thiE</name>
    <name evidence="14" type="ORF">LH440_09790</name>
</gene>
<keyword evidence="6 10" id="KW-0784">Thiamine biosynthesis</keyword>
<dbReference type="AlphaFoldDB" id="A0ABD4SRF1"/>
<keyword evidence="5 10" id="KW-0460">Magnesium</keyword>
<dbReference type="GO" id="GO:0009228">
    <property type="term" value="P:thiamine biosynthetic process"/>
    <property type="evidence" value="ECO:0007669"/>
    <property type="project" value="UniProtKB-KW"/>
</dbReference>
<comment type="cofactor">
    <cofactor evidence="10">
        <name>Mg(2+)</name>
        <dbReference type="ChEBI" id="CHEBI:18420"/>
    </cofactor>
    <text evidence="10">Binds 1 Mg(2+) ion per subunit.</text>
</comment>
<organism evidence="14 15">
    <name type="scientific">Laribacter hongkongensis</name>
    <dbReference type="NCBI Taxonomy" id="168471"/>
    <lineage>
        <taxon>Bacteria</taxon>
        <taxon>Pseudomonadati</taxon>
        <taxon>Pseudomonadota</taxon>
        <taxon>Betaproteobacteria</taxon>
        <taxon>Neisseriales</taxon>
        <taxon>Aquaspirillaceae</taxon>
        <taxon>Laribacter</taxon>
    </lineage>
</organism>
<dbReference type="EC" id="2.5.1.3" evidence="10"/>
<feature type="binding site" evidence="10">
    <location>
        <begin position="186"/>
        <end position="187"/>
    </location>
    <ligand>
        <name>2-[(2R,5Z)-2-carboxy-4-methylthiazol-5(2H)-ylidene]ethyl phosphate</name>
        <dbReference type="ChEBI" id="CHEBI:62899"/>
    </ligand>
</feature>